<reference evidence="2 3" key="1">
    <citation type="submission" date="2011-12" db="EMBL/GenBank/DDBJ databases">
        <authorList>
            <person name="Brinkac L."/>
            <person name="Radune D."/>
            <person name="Sanka R."/>
            <person name="Selengut J."/>
            <person name="DebRoy C."/>
            <person name="Feng P."/>
            <person name="Fratamico P.M."/>
            <person name="Kapur V."/>
            <person name="Kariyawasam S."/>
            <person name="Losada L."/>
            <person name="Nierman W.C."/>
            <person name="Nelson K."/>
        </authorList>
    </citation>
    <scope>NUCLEOTIDE SEQUENCE [LARGE SCALE GENOMIC DNA]</scope>
    <source>
        <strain evidence="2 3">97.0246</strain>
    </source>
</reference>
<keyword evidence="1" id="KW-1133">Transmembrane helix</keyword>
<organism evidence="2 3">
    <name type="scientific">Escherichia coli 97.0246</name>
    <dbReference type="NCBI Taxonomy" id="869670"/>
    <lineage>
        <taxon>Bacteria</taxon>
        <taxon>Pseudomonadati</taxon>
        <taxon>Pseudomonadota</taxon>
        <taxon>Gammaproteobacteria</taxon>
        <taxon>Enterobacterales</taxon>
        <taxon>Enterobacteriaceae</taxon>
        <taxon>Escherichia</taxon>
    </lineage>
</organism>
<evidence type="ECO:0000313" key="3">
    <source>
        <dbReference type="Proteomes" id="UP000004454"/>
    </source>
</evidence>
<feature type="transmembrane region" description="Helical" evidence="1">
    <location>
        <begin position="12"/>
        <end position="30"/>
    </location>
</feature>
<keyword evidence="1" id="KW-0472">Membrane</keyword>
<dbReference type="AlphaFoldDB" id="A0A8E0FMM5"/>
<proteinExistence type="predicted"/>
<comment type="caution">
    <text evidence="2">The sequence shown here is derived from an EMBL/GenBank/DDBJ whole genome shotgun (WGS) entry which is preliminary data.</text>
</comment>
<dbReference type="Proteomes" id="UP000004454">
    <property type="component" value="Unassembled WGS sequence"/>
</dbReference>
<name>A0A8E0FMM5_ECOLX</name>
<dbReference type="EMBL" id="AEZJ02000019">
    <property type="protein sequence ID" value="EIG92846.1"/>
    <property type="molecule type" value="Genomic_DNA"/>
</dbReference>
<sequence>MNNRSNDCSPSVRPLMGFLCCLLLFVFINSPGMNKKNDLYFTIKITNCFKWL</sequence>
<accession>A0A8E0FMM5</accession>
<evidence type="ECO:0000313" key="2">
    <source>
        <dbReference type="EMBL" id="EIG92846.1"/>
    </source>
</evidence>
<protein>
    <submittedName>
        <fullName evidence="2">Uncharacterized protein</fullName>
    </submittedName>
</protein>
<evidence type="ECO:0000256" key="1">
    <source>
        <dbReference type="SAM" id="Phobius"/>
    </source>
</evidence>
<keyword evidence="1" id="KW-0812">Transmembrane</keyword>
<gene>
    <name evidence="2" type="ORF">EC970246_4041</name>
</gene>